<dbReference type="PANTHER" id="PTHR30026:SF20">
    <property type="entry name" value="OUTER MEMBRANE PROTEIN TOLC"/>
    <property type="match status" value="1"/>
</dbReference>
<sequence>MFRKYLMYTVALLIPGLLSAQNSVSELAFTEPLTLKETIQIGLDNNRNYKKALLDEDKAKYQRNEIRGAGLPQISAYGDYNNFIDVYPQAIPGGGFFGGSPEDINVIAFGVPQSLKAGLQVNQLIYSNSYLIGLKAAKTGEDFYRLLAEQSEEDVIHEIALNYLGAIQLELQKENLLATISELEGLEKILQAQYENDLARKVDLNRVKVNLTSVRAELENLEIAIFQREGYLKLVMGIPVDTEISLDLKVTDMNHMVQEFQIADLHVEDRKDIQILGVQEKLYEYEYKNIKSEHMPQLVGFADFNKSAFSQEFDFVSSGHNWYQGFLVGLKLEIPIFNGMQTKYKAAQSKVTAEQLQLDKFQATDAAELEYQNALNNYYNSLSTLKSLEENLALSTDVLNETQLLYKESLSPLTDLLAAEAAGRQAQGNYNNQIIQVRLAQLGILNSTGKITNLIQ</sequence>
<comment type="subcellular location">
    <subcellularLocation>
        <location evidence="1">Cell outer membrane</location>
    </subcellularLocation>
</comment>
<dbReference type="Proteomes" id="UP001500469">
    <property type="component" value="Unassembled WGS sequence"/>
</dbReference>
<comment type="similarity">
    <text evidence="2">Belongs to the outer membrane factor (OMF) (TC 1.B.17) family.</text>
</comment>
<keyword evidence="8" id="KW-0175">Coiled coil</keyword>
<dbReference type="InterPro" id="IPR051906">
    <property type="entry name" value="TolC-like"/>
</dbReference>
<keyword evidence="9" id="KW-0732">Signal</keyword>
<evidence type="ECO:0000256" key="4">
    <source>
        <dbReference type="ARBA" id="ARBA00022452"/>
    </source>
</evidence>
<dbReference type="Pfam" id="PF02321">
    <property type="entry name" value="OEP"/>
    <property type="match status" value="1"/>
</dbReference>
<dbReference type="SUPFAM" id="SSF56954">
    <property type="entry name" value="Outer membrane efflux proteins (OEP)"/>
    <property type="match status" value="1"/>
</dbReference>
<protein>
    <recommendedName>
        <fullName evidence="12">Outer membrane protein TolC</fullName>
    </recommendedName>
</protein>
<keyword evidence="11" id="KW-1185">Reference proteome</keyword>
<accession>A0ABN1N563</accession>
<dbReference type="PANTHER" id="PTHR30026">
    <property type="entry name" value="OUTER MEMBRANE PROTEIN TOLC"/>
    <property type="match status" value="1"/>
</dbReference>
<name>A0ABN1N563_9BACT</name>
<evidence type="ECO:0000256" key="6">
    <source>
        <dbReference type="ARBA" id="ARBA00023136"/>
    </source>
</evidence>
<feature type="coiled-coil region" evidence="8">
    <location>
        <begin position="166"/>
        <end position="224"/>
    </location>
</feature>
<evidence type="ECO:0000256" key="3">
    <source>
        <dbReference type="ARBA" id="ARBA00022448"/>
    </source>
</evidence>
<proteinExistence type="inferred from homology"/>
<keyword evidence="3" id="KW-0813">Transport</keyword>
<feature type="signal peptide" evidence="9">
    <location>
        <begin position="1"/>
        <end position="20"/>
    </location>
</feature>
<keyword evidence="7" id="KW-0998">Cell outer membrane</keyword>
<evidence type="ECO:0008006" key="12">
    <source>
        <dbReference type="Google" id="ProtNLM"/>
    </source>
</evidence>
<evidence type="ECO:0000313" key="11">
    <source>
        <dbReference type="Proteomes" id="UP001500469"/>
    </source>
</evidence>
<evidence type="ECO:0000256" key="1">
    <source>
        <dbReference type="ARBA" id="ARBA00004442"/>
    </source>
</evidence>
<evidence type="ECO:0000256" key="5">
    <source>
        <dbReference type="ARBA" id="ARBA00022692"/>
    </source>
</evidence>
<evidence type="ECO:0000256" key="7">
    <source>
        <dbReference type="ARBA" id="ARBA00023237"/>
    </source>
</evidence>
<keyword evidence="6" id="KW-0472">Membrane</keyword>
<evidence type="ECO:0000256" key="9">
    <source>
        <dbReference type="SAM" id="SignalP"/>
    </source>
</evidence>
<feature type="chain" id="PRO_5046686579" description="Outer membrane protein TolC" evidence="9">
    <location>
        <begin position="21"/>
        <end position="456"/>
    </location>
</feature>
<gene>
    <name evidence="10" type="ORF">GCM10009119_39480</name>
</gene>
<reference evidence="10 11" key="1">
    <citation type="journal article" date="2019" name="Int. J. Syst. Evol. Microbiol.">
        <title>The Global Catalogue of Microorganisms (GCM) 10K type strain sequencing project: providing services to taxonomists for standard genome sequencing and annotation.</title>
        <authorList>
            <consortium name="The Broad Institute Genomics Platform"/>
            <consortium name="The Broad Institute Genome Sequencing Center for Infectious Disease"/>
            <person name="Wu L."/>
            <person name="Ma J."/>
        </authorList>
    </citation>
    <scope>NUCLEOTIDE SEQUENCE [LARGE SCALE GENOMIC DNA]</scope>
    <source>
        <strain evidence="10 11">JCM 16112</strain>
    </source>
</reference>
<evidence type="ECO:0000256" key="2">
    <source>
        <dbReference type="ARBA" id="ARBA00007613"/>
    </source>
</evidence>
<evidence type="ECO:0000256" key="8">
    <source>
        <dbReference type="SAM" id="Coils"/>
    </source>
</evidence>
<dbReference type="Gene3D" id="1.20.1600.10">
    <property type="entry name" value="Outer membrane efflux proteins (OEP)"/>
    <property type="match status" value="1"/>
</dbReference>
<dbReference type="EMBL" id="BAAAFI010000048">
    <property type="protein sequence ID" value="GAA0880978.1"/>
    <property type="molecule type" value="Genomic_DNA"/>
</dbReference>
<keyword evidence="5" id="KW-0812">Transmembrane</keyword>
<comment type="caution">
    <text evidence="10">The sequence shown here is derived from an EMBL/GenBank/DDBJ whole genome shotgun (WGS) entry which is preliminary data.</text>
</comment>
<keyword evidence="4" id="KW-1134">Transmembrane beta strand</keyword>
<dbReference type="InterPro" id="IPR003423">
    <property type="entry name" value="OMP_efflux"/>
</dbReference>
<organism evidence="10 11">
    <name type="scientific">Algoriphagus jejuensis</name>
    <dbReference type="NCBI Taxonomy" id="419934"/>
    <lineage>
        <taxon>Bacteria</taxon>
        <taxon>Pseudomonadati</taxon>
        <taxon>Bacteroidota</taxon>
        <taxon>Cytophagia</taxon>
        <taxon>Cytophagales</taxon>
        <taxon>Cyclobacteriaceae</taxon>
        <taxon>Algoriphagus</taxon>
    </lineage>
</organism>
<evidence type="ECO:0000313" key="10">
    <source>
        <dbReference type="EMBL" id="GAA0880978.1"/>
    </source>
</evidence>
<dbReference type="RefSeq" id="WP_343854611.1">
    <property type="nucleotide sequence ID" value="NZ_BAAAFI010000048.1"/>
</dbReference>